<gene>
    <name evidence="5" type="primary">RLP14_0</name>
    <name evidence="5" type="ORF">CFP56_008548</name>
</gene>
<keyword evidence="1" id="KW-0433">Leucine-rich repeat</keyword>
<evidence type="ECO:0000259" key="4">
    <source>
        <dbReference type="Pfam" id="PF08263"/>
    </source>
</evidence>
<dbReference type="InterPro" id="IPR032675">
    <property type="entry name" value="LRR_dom_sf"/>
</dbReference>
<keyword evidence="3" id="KW-0732">Signal</keyword>
<comment type="caution">
    <text evidence="5">The sequence shown here is derived from an EMBL/GenBank/DDBJ whole genome shotgun (WGS) entry which is preliminary data.</text>
</comment>
<dbReference type="EMBL" id="PKMF04000162">
    <property type="protein sequence ID" value="KAK7845950.1"/>
    <property type="molecule type" value="Genomic_DNA"/>
</dbReference>
<dbReference type="Proteomes" id="UP000237347">
    <property type="component" value="Unassembled WGS sequence"/>
</dbReference>
<evidence type="ECO:0000256" key="2">
    <source>
        <dbReference type="ARBA" id="ARBA00022737"/>
    </source>
</evidence>
<keyword evidence="6" id="KW-1185">Reference proteome</keyword>
<feature type="chain" id="PRO_5043631632" evidence="3">
    <location>
        <begin position="22"/>
        <end position="103"/>
    </location>
</feature>
<name>A0AAW0L3U0_QUESU</name>
<keyword evidence="2" id="KW-0677">Repeat</keyword>
<reference evidence="5 6" key="1">
    <citation type="journal article" date="2018" name="Sci. Data">
        <title>The draft genome sequence of cork oak.</title>
        <authorList>
            <person name="Ramos A.M."/>
            <person name="Usie A."/>
            <person name="Barbosa P."/>
            <person name="Barros P.M."/>
            <person name="Capote T."/>
            <person name="Chaves I."/>
            <person name="Simoes F."/>
            <person name="Abreu I."/>
            <person name="Carrasquinho I."/>
            <person name="Faro C."/>
            <person name="Guimaraes J.B."/>
            <person name="Mendonca D."/>
            <person name="Nobrega F."/>
            <person name="Rodrigues L."/>
            <person name="Saibo N.J.M."/>
            <person name="Varela M.C."/>
            <person name="Egas C."/>
            <person name="Matos J."/>
            <person name="Miguel C.M."/>
            <person name="Oliveira M.M."/>
            <person name="Ricardo C.P."/>
            <person name="Goncalves S."/>
        </authorList>
    </citation>
    <scope>NUCLEOTIDE SEQUENCE [LARGE SCALE GENOMIC DNA]</scope>
    <source>
        <strain evidence="6">cv. HL8</strain>
    </source>
</reference>
<sequence length="103" mass="11876">MGGSLMKSLLWGLIVLVQLHGYRGCFDKERMSLLGIKEFVRSSPNVTDHLLPSWVDDCESDCCHWERVTCNSTIGHVTHFSSYNFRELKDPFFSNMVSKRFSI</sequence>
<dbReference type="Gene3D" id="3.80.10.10">
    <property type="entry name" value="Ribonuclease Inhibitor"/>
    <property type="match status" value="1"/>
</dbReference>
<organism evidence="5 6">
    <name type="scientific">Quercus suber</name>
    <name type="common">Cork oak</name>
    <dbReference type="NCBI Taxonomy" id="58331"/>
    <lineage>
        <taxon>Eukaryota</taxon>
        <taxon>Viridiplantae</taxon>
        <taxon>Streptophyta</taxon>
        <taxon>Embryophyta</taxon>
        <taxon>Tracheophyta</taxon>
        <taxon>Spermatophyta</taxon>
        <taxon>Magnoliopsida</taxon>
        <taxon>eudicotyledons</taxon>
        <taxon>Gunneridae</taxon>
        <taxon>Pentapetalae</taxon>
        <taxon>rosids</taxon>
        <taxon>fabids</taxon>
        <taxon>Fagales</taxon>
        <taxon>Fagaceae</taxon>
        <taxon>Quercus</taxon>
    </lineage>
</organism>
<feature type="signal peptide" evidence="3">
    <location>
        <begin position="1"/>
        <end position="21"/>
    </location>
</feature>
<proteinExistence type="predicted"/>
<protein>
    <submittedName>
        <fullName evidence="5">Receptor-like protein 14</fullName>
    </submittedName>
</protein>
<evidence type="ECO:0000313" key="5">
    <source>
        <dbReference type="EMBL" id="KAK7845950.1"/>
    </source>
</evidence>
<dbReference type="InterPro" id="IPR013210">
    <property type="entry name" value="LRR_N_plant-typ"/>
</dbReference>
<dbReference type="AlphaFoldDB" id="A0AAW0L3U0"/>
<evidence type="ECO:0000256" key="1">
    <source>
        <dbReference type="ARBA" id="ARBA00022614"/>
    </source>
</evidence>
<accession>A0AAW0L3U0</accession>
<dbReference type="Pfam" id="PF08263">
    <property type="entry name" value="LRRNT_2"/>
    <property type="match status" value="1"/>
</dbReference>
<evidence type="ECO:0000313" key="6">
    <source>
        <dbReference type="Proteomes" id="UP000237347"/>
    </source>
</evidence>
<evidence type="ECO:0000256" key="3">
    <source>
        <dbReference type="SAM" id="SignalP"/>
    </source>
</evidence>
<feature type="domain" description="Leucine-rich repeat-containing N-terminal plant-type" evidence="4">
    <location>
        <begin position="28"/>
        <end position="71"/>
    </location>
</feature>